<dbReference type="NCBIfam" id="TIGR01509">
    <property type="entry name" value="HAD-SF-IA-v3"/>
    <property type="match status" value="1"/>
</dbReference>
<dbReference type="STRING" id="587909.SAMN05421810_10648"/>
<evidence type="ECO:0000256" key="9">
    <source>
        <dbReference type="PIRSR" id="PIRSR004682-3"/>
    </source>
</evidence>
<evidence type="ECO:0000256" key="11">
    <source>
        <dbReference type="SAM" id="MobiDB-lite"/>
    </source>
</evidence>
<dbReference type="InterPro" id="IPR006549">
    <property type="entry name" value="HAD-SF_hydro_IIIA"/>
</dbReference>
<evidence type="ECO:0000256" key="2">
    <source>
        <dbReference type="ARBA" id="ARBA00022490"/>
    </source>
</evidence>
<keyword evidence="10" id="KW-0862">Zinc</keyword>
<feature type="binding site" evidence="10">
    <location>
        <position position="106"/>
    </location>
    <ligand>
        <name>Zn(2+)</name>
        <dbReference type="ChEBI" id="CHEBI:29105"/>
    </ligand>
</feature>
<keyword evidence="4 7" id="KW-0378">Hydrolase</keyword>
<dbReference type="NCBIfam" id="TIGR01656">
    <property type="entry name" value="Histidinol-ppas"/>
    <property type="match status" value="1"/>
</dbReference>
<dbReference type="Pfam" id="PF13242">
    <property type="entry name" value="Hydrolase_like"/>
    <property type="match status" value="1"/>
</dbReference>
<dbReference type="OrthoDB" id="9781367at2"/>
<gene>
    <name evidence="12" type="ORF">SAMN05421810_10648</name>
</gene>
<dbReference type="PIRSF" id="PIRSF004682">
    <property type="entry name" value="GmhB"/>
    <property type="match status" value="1"/>
</dbReference>
<keyword evidence="3 10" id="KW-0479">Metal-binding</keyword>
<dbReference type="PANTHER" id="PTHR42891">
    <property type="entry name" value="D-GLYCERO-BETA-D-MANNO-HEPTOSE-1,7-BISPHOSPHATE 7-PHOSPHATASE"/>
    <property type="match status" value="1"/>
</dbReference>
<keyword evidence="2 7" id="KW-0963">Cytoplasm</keyword>
<comment type="subcellular location">
    <subcellularLocation>
        <location evidence="1 7">Cytoplasm</location>
    </subcellularLocation>
</comment>
<feature type="binding site" evidence="10">
    <location>
        <position position="114"/>
    </location>
    <ligand>
        <name>Zn(2+)</name>
        <dbReference type="ChEBI" id="CHEBI:29105"/>
    </ligand>
</feature>
<evidence type="ECO:0000313" key="12">
    <source>
        <dbReference type="EMBL" id="SFQ31049.1"/>
    </source>
</evidence>
<feature type="site" description="Stabilizes the phosphoryl group" evidence="9">
    <location>
        <position position="118"/>
    </location>
</feature>
<dbReference type="EMBL" id="FOWW01000006">
    <property type="protein sequence ID" value="SFQ31049.1"/>
    <property type="molecule type" value="Genomic_DNA"/>
</dbReference>
<evidence type="ECO:0000256" key="10">
    <source>
        <dbReference type="PIRSR" id="PIRSR004682-4"/>
    </source>
</evidence>
<keyword evidence="5 7" id="KW-0119">Carbohydrate metabolism</keyword>
<evidence type="ECO:0000256" key="7">
    <source>
        <dbReference type="PIRNR" id="PIRNR004682"/>
    </source>
</evidence>
<dbReference type="Gene3D" id="3.40.50.1000">
    <property type="entry name" value="HAD superfamily/HAD-like"/>
    <property type="match status" value="1"/>
</dbReference>
<comment type="cofactor">
    <cofactor evidence="10">
        <name>Mg(2+)</name>
        <dbReference type="ChEBI" id="CHEBI:18420"/>
    </cofactor>
</comment>
<dbReference type="InterPro" id="IPR006439">
    <property type="entry name" value="HAD-SF_hydro_IA"/>
</dbReference>
<reference evidence="13" key="1">
    <citation type="submission" date="2016-10" db="EMBL/GenBank/DDBJ databases">
        <authorList>
            <person name="Varghese N."/>
            <person name="Submissions S."/>
        </authorList>
    </citation>
    <scope>NUCLEOTIDE SEQUENCE [LARGE SCALE GENOMIC DNA]</scope>
    <source>
        <strain evidence="13">CGMCC 4.5579</strain>
    </source>
</reference>
<feature type="binding site" evidence="10">
    <location>
        <position position="29"/>
    </location>
    <ligand>
        <name>Mg(2+)</name>
        <dbReference type="ChEBI" id="CHEBI:18420"/>
    </ligand>
</feature>
<comment type="cofactor">
    <cofactor evidence="10">
        <name>Zn(2+)</name>
        <dbReference type="ChEBI" id="CHEBI:29105"/>
    </cofactor>
</comment>
<feature type="active site" description="Proton donor" evidence="8">
    <location>
        <position position="31"/>
    </location>
</feature>
<evidence type="ECO:0000256" key="4">
    <source>
        <dbReference type="ARBA" id="ARBA00022801"/>
    </source>
</evidence>
<organism evidence="12 13">
    <name type="scientific">Amycolatopsis arida</name>
    <dbReference type="NCBI Taxonomy" id="587909"/>
    <lineage>
        <taxon>Bacteria</taxon>
        <taxon>Bacillati</taxon>
        <taxon>Actinomycetota</taxon>
        <taxon>Actinomycetes</taxon>
        <taxon>Pseudonocardiales</taxon>
        <taxon>Pseudonocardiaceae</taxon>
        <taxon>Amycolatopsis</taxon>
    </lineage>
</organism>
<name>A0A1I5XGF5_9PSEU</name>
<dbReference type="AlphaFoldDB" id="A0A1I5XGF5"/>
<evidence type="ECO:0000313" key="13">
    <source>
        <dbReference type="Proteomes" id="UP000198727"/>
    </source>
</evidence>
<sequence>MHGVDVEGARTGAAAGPDTSGAPAALLFDRDDTLIVDVPYLADPALVRPVPGAVTTLRRLRAAGIPLGVVSNQSGVARGLIRPDQLAAVNARVEELLGPFDTWQVCVHGEADGCACRKPAPGLVLRAAAALGVDVRRCVMIGDTGADVAAALAAGARGVLVPTGRTLPGEVADARASATVADTLPAAVDLALAGVR</sequence>
<dbReference type="NCBIfam" id="TIGR01662">
    <property type="entry name" value="HAD-SF-IIIA"/>
    <property type="match status" value="1"/>
</dbReference>
<dbReference type="PANTHER" id="PTHR42891:SF1">
    <property type="entry name" value="D-GLYCERO-BETA-D-MANNO-HEPTOSE-1,7-BISPHOSPHATE 7-PHOSPHATASE"/>
    <property type="match status" value="1"/>
</dbReference>
<feature type="binding site" evidence="10">
    <location>
        <position position="31"/>
    </location>
    <ligand>
        <name>Mg(2+)</name>
        <dbReference type="ChEBI" id="CHEBI:18420"/>
    </ligand>
</feature>
<feature type="binding site" evidence="10">
    <location>
        <position position="143"/>
    </location>
    <ligand>
        <name>Mg(2+)</name>
        <dbReference type="ChEBI" id="CHEBI:18420"/>
    </ligand>
</feature>
<protein>
    <recommendedName>
        <fullName evidence="6 7">D,D-heptose 1,7-bisphosphate phosphatase</fullName>
        <ecNumber evidence="7">3.1.3.-</ecNumber>
    </recommendedName>
</protein>
<feature type="site" description="Stabilizes the phosphoryl group" evidence="9">
    <location>
        <position position="71"/>
    </location>
</feature>
<feature type="binding site" evidence="10">
    <location>
        <position position="116"/>
    </location>
    <ligand>
        <name>Zn(2+)</name>
        <dbReference type="ChEBI" id="CHEBI:29105"/>
    </ligand>
</feature>
<feature type="active site" description="Nucleophile" evidence="8">
    <location>
        <position position="29"/>
    </location>
</feature>
<dbReference type="InterPro" id="IPR036412">
    <property type="entry name" value="HAD-like_sf"/>
</dbReference>
<dbReference type="GO" id="GO:0005975">
    <property type="term" value="P:carbohydrate metabolic process"/>
    <property type="evidence" value="ECO:0007669"/>
    <property type="project" value="InterPro"/>
</dbReference>
<evidence type="ECO:0000256" key="6">
    <source>
        <dbReference type="ARBA" id="ARBA00031828"/>
    </source>
</evidence>
<evidence type="ECO:0000256" key="5">
    <source>
        <dbReference type="ARBA" id="ARBA00023277"/>
    </source>
</evidence>
<keyword evidence="13" id="KW-1185">Reference proteome</keyword>
<dbReference type="GO" id="GO:0005737">
    <property type="term" value="C:cytoplasm"/>
    <property type="evidence" value="ECO:0007669"/>
    <property type="project" value="UniProtKB-SubCell"/>
</dbReference>
<proteinExistence type="inferred from homology"/>
<dbReference type="Proteomes" id="UP000198727">
    <property type="component" value="Unassembled WGS sequence"/>
</dbReference>
<dbReference type="InterPro" id="IPR006543">
    <property type="entry name" value="Histidinol-phos"/>
</dbReference>
<feature type="binding site" evidence="10">
    <location>
        <position position="108"/>
    </location>
    <ligand>
        <name>Zn(2+)</name>
        <dbReference type="ChEBI" id="CHEBI:29105"/>
    </ligand>
</feature>
<dbReference type="GO" id="GO:0046872">
    <property type="term" value="F:metal ion binding"/>
    <property type="evidence" value="ECO:0007669"/>
    <property type="project" value="UniProtKB-KW"/>
</dbReference>
<dbReference type="InterPro" id="IPR004446">
    <property type="entry name" value="Heptose_bisP_phosphatase"/>
</dbReference>
<feature type="region of interest" description="Disordered" evidence="11">
    <location>
        <begin position="1"/>
        <end position="22"/>
    </location>
</feature>
<dbReference type="EC" id="3.1.3.-" evidence="7"/>
<dbReference type="GO" id="GO:0016791">
    <property type="term" value="F:phosphatase activity"/>
    <property type="evidence" value="ECO:0007669"/>
    <property type="project" value="InterPro"/>
</dbReference>
<feature type="site" description="Contributes to substrate recognition" evidence="9">
    <location>
        <position position="117"/>
    </location>
</feature>
<evidence type="ECO:0000256" key="3">
    <source>
        <dbReference type="ARBA" id="ARBA00022723"/>
    </source>
</evidence>
<comment type="similarity">
    <text evidence="7">Belongs to the gmhB family.</text>
</comment>
<dbReference type="SUPFAM" id="SSF56784">
    <property type="entry name" value="HAD-like"/>
    <property type="match status" value="1"/>
</dbReference>
<dbReference type="InterPro" id="IPR023214">
    <property type="entry name" value="HAD_sf"/>
</dbReference>
<evidence type="ECO:0000256" key="1">
    <source>
        <dbReference type="ARBA" id="ARBA00004496"/>
    </source>
</evidence>
<evidence type="ECO:0000256" key="8">
    <source>
        <dbReference type="PIRSR" id="PIRSR004682-1"/>
    </source>
</evidence>
<keyword evidence="10" id="KW-0460">Magnesium</keyword>
<accession>A0A1I5XGF5</accession>